<organism evidence="3 4">
    <name type="scientific">Lentzea jiangxiensis</name>
    <dbReference type="NCBI Taxonomy" id="641025"/>
    <lineage>
        <taxon>Bacteria</taxon>
        <taxon>Bacillati</taxon>
        <taxon>Actinomycetota</taxon>
        <taxon>Actinomycetes</taxon>
        <taxon>Pseudonocardiales</taxon>
        <taxon>Pseudonocardiaceae</taxon>
        <taxon>Lentzea</taxon>
    </lineage>
</organism>
<proteinExistence type="predicted"/>
<feature type="compositionally biased region" description="Polar residues" evidence="1">
    <location>
        <begin position="190"/>
        <end position="211"/>
    </location>
</feature>
<feature type="chain" id="PRO_5011518598" description="Small secreted domain" evidence="2">
    <location>
        <begin position="29"/>
        <end position="1061"/>
    </location>
</feature>
<protein>
    <recommendedName>
        <fullName evidence="5">Small secreted domain</fullName>
    </recommendedName>
</protein>
<feature type="region of interest" description="Disordered" evidence="1">
    <location>
        <begin position="494"/>
        <end position="518"/>
    </location>
</feature>
<feature type="compositionally biased region" description="Polar residues" evidence="1">
    <location>
        <begin position="508"/>
        <end position="518"/>
    </location>
</feature>
<feature type="region of interest" description="Disordered" evidence="1">
    <location>
        <begin position="642"/>
        <end position="674"/>
    </location>
</feature>
<evidence type="ECO:0000256" key="2">
    <source>
        <dbReference type="SAM" id="SignalP"/>
    </source>
</evidence>
<accession>A0A1H0WK17</accession>
<feature type="region of interest" description="Disordered" evidence="1">
    <location>
        <begin position="749"/>
        <end position="775"/>
    </location>
</feature>
<feature type="region of interest" description="Disordered" evidence="1">
    <location>
        <begin position="341"/>
        <end position="371"/>
    </location>
</feature>
<evidence type="ECO:0000313" key="3">
    <source>
        <dbReference type="EMBL" id="SDP91062.1"/>
    </source>
</evidence>
<dbReference type="OrthoDB" id="3661198at2"/>
<feature type="signal peptide" evidence="2">
    <location>
        <begin position="1"/>
        <end position="28"/>
    </location>
</feature>
<feature type="compositionally biased region" description="Low complexity" evidence="1">
    <location>
        <begin position="656"/>
        <end position="666"/>
    </location>
</feature>
<name>A0A1H0WK17_9PSEU</name>
<feature type="region of interest" description="Disordered" evidence="1">
    <location>
        <begin position="546"/>
        <end position="571"/>
    </location>
</feature>
<dbReference type="AlphaFoldDB" id="A0A1H0WK17"/>
<dbReference type="EMBL" id="FNIX01000020">
    <property type="protein sequence ID" value="SDP91062.1"/>
    <property type="molecule type" value="Genomic_DNA"/>
</dbReference>
<feature type="region of interest" description="Disordered" evidence="1">
    <location>
        <begin position="183"/>
        <end position="211"/>
    </location>
</feature>
<sequence>MQTWAKRGLQTAFVTGGLLMLGTGIASAQENVDPDAAPSPVDVAASVPIKADQNKLATPAREVTVPKVDRTVSTDRVASAVPTRTAAPVANPLVRQTSERLRNTPTQHVVRGNRMQGHLDAPINICGNAIAVLADTEAYGACSQAAHRDGTVVTDGSGQSLAGNVFAVGHVVPVQATGNAVGAGGNAATRTSDAEQVTTTGGDITTSGEKGTMSGNVVAERGATPVQVTGNGVGAGGIAEASSSADTFASSEGDIVTSGRNGSMSGNAMPVPVAPLFEVNGNSAGAAGNAASNSTQTGAAYAGGKTITNGDPATLAGNIAEPSFAGPVTVDDNAGALGGNAAAVSDTTNDSRAGGSKHTTGNGSTGSGNVAGAPVSLPVAAGGNGGSVVGNAVTDHANEANSAAGGEAYTIGDKSVLSGNIADLPPATAVDACGNGAGVAGQSTGTCKNDVKSVTSGYQGTTGNDSVGSGNIGSIPVATPAEVYGVAGAVGGQAHGSADEVKEVRSGGTPNTADDRGTVSSNIVTAPTAAAPQVFAFTAGVVGNTTSDASNDTTVTAGNAPQATGKKSSVSGNIVQAPTSTPAQVFADGFTLVGNNSTTGDNATDMKAGGDAVTTGEQGSIAGNAVSTPVATGSQVLGWSAGGGGNVDSTSTNDLSSVAGGDVSSNGDGGSVSGNLVGAQPAVLPAVPGNSVSAAGITKSDAVSDTNVVSGDDSSSSAEDASVSGNLVNVPANAFAGVYADAVAVAGNATTPTDESSHTKAGGEMITEGSGPLTARETTVPVGAAAKLARIPVEVLGQAIIEGVDHDEQRTGEDTGTLRATRLKGIQLPKGIDSLMKVDEVPAFHGLDKLPVNQLPNPADLLAMTNQLPIPALPGQLPIPALPGQLPAPALPGLAKQRAALPLNGGTAGITPNVQGLPLGQVLEVAKRLIPLGATQRAALPLNGGTAGITPNVQGLPLGQVLEVAKRLIPLGATQRSLPSAPVTAPALPLPVQLPAVPTERSLPVLPVDGPASLSGLNLNPTRGLTPQADERALPQLPLLNNPALTMIDPANLFQKVTGSL</sequence>
<evidence type="ECO:0000256" key="1">
    <source>
        <dbReference type="SAM" id="MobiDB-lite"/>
    </source>
</evidence>
<evidence type="ECO:0000313" key="4">
    <source>
        <dbReference type="Proteomes" id="UP000199691"/>
    </source>
</evidence>
<dbReference type="STRING" id="641025.SAMN05421507_12015"/>
<keyword evidence="4" id="KW-1185">Reference proteome</keyword>
<keyword evidence="2" id="KW-0732">Signal</keyword>
<gene>
    <name evidence="3" type="ORF">SAMN05421507_12015</name>
</gene>
<dbReference type="RefSeq" id="WP_143022935.1">
    <property type="nucleotide sequence ID" value="NZ_FNIX01000020.1"/>
</dbReference>
<evidence type="ECO:0008006" key="5">
    <source>
        <dbReference type="Google" id="ProtNLM"/>
    </source>
</evidence>
<dbReference type="Proteomes" id="UP000199691">
    <property type="component" value="Unassembled WGS sequence"/>
</dbReference>
<reference evidence="4" key="1">
    <citation type="submission" date="2016-10" db="EMBL/GenBank/DDBJ databases">
        <authorList>
            <person name="Varghese N."/>
            <person name="Submissions S."/>
        </authorList>
    </citation>
    <scope>NUCLEOTIDE SEQUENCE [LARGE SCALE GENOMIC DNA]</scope>
    <source>
        <strain evidence="4">CGMCC 4.6609</strain>
    </source>
</reference>